<comment type="caution">
    <text evidence="1">The sequence shown here is derived from an EMBL/GenBank/DDBJ whole genome shotgun (WGS) entry which is preliminary data.</text>
</comment>
<dbReference type="Proteomes" id="UP000317646">
    <property type="component" value="Unassembled WGS sequence"/>
</dbReference>
<evidence type="ECO:0000313" key="2">
    <source>
        <dbReference type="Proteomes" id="UP000317646"/>
    </source>
</evidence>
<evidence type="ECO:0000313" key="1">
    <source>
        <dbReference type="EMBL" id="TPG60948.1"/>
    </source>
</evidence>
<gene>
    <name evidence="1" type="ORF">EAH73_20500</name>
</gene>
<organism evidence="1 2">
    <name type="scientific">Hymenobacter nivis</name>
    <dbReference type="NCBI Taxonomy" id="1850093"/>
    <lineage>
        <taxon>Bacteria</taxon>
        <taxon>Pseudomonadati</taxon>
        <taxon>Bacteroidota</taxon>
        <taxon>Cytophagia</taxon>
        <taxon>Cytophagales</taxon>
        <taxon>Hymenobacteraceae</taxon>
        <taxon>Hymenobacter</taxon>
    </lineage>
</organism>
<keyword evidence="2" id="KW-1185">Reference proteome</keyword>
<proteinExistence type="predicted"/>
<sequence length="62" mass="6762">MQADELAFLEEMIESAELLDCTACGEDTLHVHEEVNSIAGGVTEVIMRCASCLSTRPHLLID</sequence>
<protein>
    <submittedName>
        <fullName evidence="1">Uncharacterized protein</fullName>
    </submittedName>
</protein>
<dbReference type="AlphaFoldDB" id="A0A502GH87"/>
<name>A0A502GH87_9BACT</name>
<dbReference type="EMBL" id="RCYZ01000011">
    <property type="protein sequence ID" value="TPG60948.1"/>
    <property type="molecule type" value="Genomic_DNA"/>
</dbReference>
<accession>A0A502GH87</accession>
<reference evidence="1 2" key="1">
    <citation type="journal article" date="2019" name="Environ. Microbiol.">
        <title>Species interactions and distinct microbial communities in high Arctic permafrost affected cryosols are associated with the CH4 and CO2 gas fluxes.</title>
        <authorList>
            <person name="Altshuler I."/>
            <person name="Hamel J."/>
            <person name="Turney S."/>
            <person name="Magnuson E."/>
            <person name="Levesque R."/>
            <person name="Greer C."/>
            <person name="Whyte L.G."/>
        </authorList>
    </citation>
    <scope>NUCLEOTIDE SEQUENCE [LARGE SCALE GENOMIC DNA]</scope>
    <source>
        <strain evidence="1 2">S9.2P</strain>
    </source>
</reference>